<evidence type="ECO:0000256" key="1">
    <source>
        <dbReference type="ARBA" id="ARBA00022737"/>
    </source>
</evidence>
<protein>
    <submittedName>
        <fullName evidence="3">Uncharacterized protein</fullName>
    </submittedName>
</protein>
<comment type="caution">
    <text evidence="3">The sequence shown here is derived from an EMBL/GenBank/DDBJ whole genome shotgun (WGS) entry which is preliminary data.</text>
</comment>
<reference evidence="3 4" key="1">
    <citation type="submission" date="2019-01" db="EMBL/GenBank/DDBJ databases">
        <title>A draft genome assembly of the solar-powered sea slug Elysia chlorotica.</title>
        <authorList>
            <person name="Cai H."/>
            <person name="Li Q."/>
            <person name="Fang X."/>
            <person name="Li J."/>
            <person name="Curtis N.E."/>
            <person name="Altenburger A."/>
            <person name="Shibata T."/>
            <person name="Feng M."/>
            <person name="Maeda T."/>
            <person name="Schwartz J.A."/>
            <person name="Shigenobu S."/>
            <person name="Lundholm N."/>
            <person name="Nishiyama T."/>
            <person name="Yang H."/>
            <person name="Hasebe M."/>
            <person name="Li S."/>
            <person name="Pierce S.K."/>
            <person name="Wang J."/>
        </authorList>
    </citation>
    <scope>NUCLEOTIDE SEQUENCE [LARGE SCALE GENOMIC DNA]</scope>
    <source>
        <strain evidence="3">EC2010</strain>
        <tissue evidence="3">Whole organism of an adult</tissue>
    </source>
</reference>
<dbReference type="SMART" id="SM00150">
    <property type="entry name" value="SPEC"/>
    <property type="match status" value="1"/>
</dbReference>
<accession>A0A3S1BEP7</accession>
<evidence type="ECO:0000313" key="3">
    <source>
        <dbReference type="EMBL" id="RUS81940.1"/>
    </source>
</evidence>
<dbReference type="AlphaFoldDB" id="A0A3S1BEP7"/>
<dbReference type="InterPro" id="IPR018159">
    <property type="entry name" value="Spectrin/alpha-actinin"/>
</dbReference>
<keyword evidence="4" id="KW-1185">Reference proteome</keyword>
<dbReference type="SUPFAM" id="SSF46966">
    <property type="entry name" value="Spectrin repeat"/>
    <property type="match status" value="2"/>
</dbReference>
<dbReference type="Pfam" id="PF00435">
    <property type="entry name" value="Spectrin"/>
    <property type="match status" value="2"/>
</dbReference>
<keyword evidence="1" id="KW-0677">Repeat</keyword>
<feature type="coiled-coil region" evidence="2">
    <location>
        <begin position="78"/>
        <end position="137"/>
    </location>
</feature>
<name>A0A3S1BEP7_ELYCH</name>
<dbReference type="STRING" id="188477.A0A3S1BEP7"/>
<dbReference type="OrthoDB" id="5865767at2759"/>
<dbReference type="Gene3D" id="1.20.58.60">
    <property type="match status" value="2"/>
</dbReference>
<dbReference type="Proteomes" id="UP000271974">
    <property type="component" value="Unassembled WGS sequence"/>
</dbReference>
<organism evidence="3 4">
    <name type="scientific">Elysia chlorotica</name>
    <name type="common">Eastern emerald elysia</name>
    <name type="synonym">Sea slug</name>
    <dbReference type="NCBI Taxonomy" id="188477"/>
    <lineage>
        <taxon>Eukaryota</taxon>
        <taxon>Metazoa</taxon>
        <taxon>Spiralia</taxon>
        <taxon>Lophotrochozoa</taxon>
        <taxon>Mollusca</taxon>
        <taxon>Gastropoda</taxon>
        <taxon>Heterobranchia</taxon>
        <taxon>Euthyneura</taxon>
        <taxon>Panpulmonata</taxon>
        <taxon>Sacoglossa</taxon>
        <taxon>Placobranchoidea</taxon>
        <taxon>Plakobranchidae</taxon>
        <taxon>Elysia</taxon>
    </lineage>
</organism>
<proteinExistence type="predicted"/>
<gene>
    <name evidence="3" type="ORF">EGW08_010285</name>
</gene>
<dbReference type="PANTHER" id="PTHR11915">
    <property type="entry name" value="SPECTRIN/FILAMIN RELATED CYTOSKELETAL PROTEIN"/>
    <property type="match status" value="1"/>
</dbReference>
<dbReference type="InterPro" id="IPR002017">
    <property type="entry name" value="Spectrin_repeat"/>
</dbReference>
<dbReference type="EMBL" id="RQTK01000313">
    <property type="protein sequence ID" value="RUS81940.1"/>
    <property type="molecule type" value="Genomic_DNA"/>
</dbReference>
<evidence type="ECO:0000256" key="2">
    <source>
        <dbReference type="SAM" id="Coils"/>
    </source>
</evidence>
<sequence length="263" mass="30025">MLIKAKCPIEPKPGGDVPIRGPPDVKSIALPHELVHPPPSPVEMQQMRQEEARDLLAWANETEREMKMDHNVRDVNGADMLRQRHEEIRAEIEARQDTFEEVIATGEALIKNEHYASEEIKAKVQQVEEARQRLQQTWLDQKDLYDQVYDLKIFLRDSDMLNATSAMQEVQLNSPDLGNNVEQVEALTRRHEAFEKVLTSQDEKTSDNFACCLTVTETVAPVSAGHIILTPTQPVGHEIARARTTDLLRRKPMRSQTDAKKRH</sequence>
<dbReference type="CDD" id="cd00176">
    <property type="entry name" value="SPEC"/>
    <property type="match status" value="1"/>
</dbReference>
<evidence type="ECO:0000313" key="4">
    <source>
        <dbReference type="Proteomes" id="UP000271974"/>
    </source>
</evidence>
<keyword evidence="2" id="KW-0175">Coiled coil</keyword>